<proteinExistence type="predicted"/>
<accession>A0A195BLH0</accession>
<dbReference type="EMBL" id="KQ976440">
    <property type="protein sequence ID" value="KYM86548.1"/>
    <property type="molecule type" value="Genomic_DNA"/>
</dbReference>
<evidence type="ECO:0000256" key="1">
    <source>
        <dbReference type="SAM" id="SignalP"/>
    </source>
</evidence>
<feature type="chain" id="PRO_5008269541" evidence="1">
    <location>
        <begin position="19"/>
        <end position="143"/>
    </location>
</feature>
<protein>
    <submittedName>
        <fullName evidence="2">Venom allergen 2</fullName>
    </submittedName>
</protein>
<dbReference type="AlphaFoldDB" id="A0A195BLH0"/>
<dbReference type="KEGG" id="acoc:108684974"/>
<dbReference type="Proteomes" id="UP000078540">
    <property type="component" value="Unassembled WGS sequence"/>
</dbReference>
<keyword evidence="3" id="KW-1185">Reference proteome</keyword>
<evidence type="ECO:0000313" key="3">
    <source>
        <dbReference type="Proteomes" id="UP000078540"/>
    </source>
</evidence>
<feature type="signal peptide" evidence="1">
    <location>
        <begin position="1"/>
        <end position="18"/>
    </location>
</feature>
<dbReference type="OrthoDB" id="7692290at2759"/>
<evidence type="ECO:0000313" key="2">
    <source>
        <dbReference type="EMBL" id="KYM86548.1"/>
    </source>
</evidence>
<name>A0A195BLH0_9HYME</name>
<organism evidence="2 3">
    <name type="scientific">Atta colombica</name>
    <dbReference type="NCBI Taxonomy" id="520822"/>
    <lineage>
        <taxon>Eukaryota</taxon>
        <taxon>Metazoa</taxon>
        <taxon>Ecdysozoa</taxon>
        <taxon>Arthropoda</taxon>
        <taxon>Hexapoda</taxon>
        <taxon>Insecta</taxon>
        <taxon>Pterygota</taxon>
        <taxon>Neoptera</taxon>
        <taxon>Endopterygota</taxon>
        <taxon>Hymenoptera</taxon>
        <taxon>Apocrita</taxon>
        <taxon>Aculeata</taxon>
        <taxon>Formicoidea</taxon>
        <taxon>Formicidae</taxon>
        <taxon>Myrmicinae</taxon>
        <taxon>Atta</taxon>
    </lineage>
</organism>
<sequence length="143" mass="16478">MKTSILFMCLLTVAYVTTDLVGLKTLCYNIYECAKKLKKCGNLVIDPLTDIFVWDCALRRVNVINEKNEVIRENGIKYCEDVMLYKKNVDSCKCKVANCIDKECKNLKPIPKYNKEVYCQINCIIKEGVMSNIDCNMYNCSNK</sequence>
<reference evidence="2 3" key="1">
    <citation type="submission" date="2015-09" db="EMBL/GenBank/DDBJ databases">
        <title>Atta colombica WGS genome.</title>
        <authorList>
            <person name="Nygaard S."/>
            <person name="Hu H."/>
            <person name="Boomsma J."/>
            <person name="Zhang G."/>
        </authorList>
    </citation>
    <scope>NUCLEOTIDE SEQUENCE [LARGE SCALE GENOMIC DNA]</scope>
    <source>
        <strain evidence="2">Treedump-2</strain>
        <tissue evidence="2">Whole body</tissue>
    </source>
</reference>
<dbReference type="InterPro" id="IPR038211">
    <property type="entry name" value="Ant_venon_allerg_soli_2/4_sf"/>
</dbReference>
<gene>
    <name evidence="2" type="ORF">ALC53_04009</name>
</gene>
<keyword evidence="1" id="KW-0732">Signal</keyword>
<dbReference type="Gene3D" id="1.10.238.190">
    <property type="match status" value="1"/>
</dbReference>